<dbReference type="EC" id="6.3.1.5" evidence="1"/>
<name>A0A3B0UEU3_9ZZZZ</name>
<dbReference type="GO" id="GO:0008795">
    <property type="term" value="F:NAD+ synthase activity"/>
    <property type="evidence" value="ECO:0007669"/>
    <property type="project" value="UniProtKB-EC"/>
</dbReference>
<organism evidence="1">
    <name type="scientific">hydrothermal vent metagenome</name>
    <dbReference type="NCBI Taxonomy" id="652676"/>
    <lineage>
        <taxon>unclassified sequences</taxon>
        <taxon>metagenomes</taxon>
        <taxon>ecological metagenomes</taxon>
    </lineage>
</organism>
<reference evidence="1" key="1">
    <citation type="submission" date="2018-06" db="EMBL/GenBank/DDBJ databases">
        <authorList>
            <person name="Zhirakovskaya E."/>
        </authorList>
    </citation>
    <scope>NUCLEOTIDE SEQUENCE</scope>
</reference>
<keyword evidence="1" id="KW-0315">Glutamine amidotransferase</keyword>
<accession>A0A3B0UEU3</accession>
<keyword evidence="1" id="KW-0436">Ligase</keyword>
<dbReference type="AlphaFoldDB" id="A0A3B0UEU3"/>
<gene>
    <name evidence="1" type="ORF">MNBD_ALPHA11-564</name>
</gene>
<protein>
    <submittedName>
        <fullName evidence="1">NAD synthetase / Glutamine amidotransferase chain of NAD synthetase</fullName>
        <ecNumber evidence="1">6.3.1.5</ecNumber>
    </submittedName>
</protein>
<dbReference type="Gene3D" id="1.10.10.1510">
    <property type="match status" value="1"/>
</dbReference>
<sequence length="41" mass="4711">GMIYRAEYKRKQAAPGVKLTKKAFGFGRKYPITNGYRAFPE</sequence>
<feature type="non-terminal residue" evidence="1">
    <location>
        <position position="1"/>
    </location>
</feature>
<dbReference type="GO" id="GO:0016740">
    <property type="term" value="F:transferase activity"/>
    <property type="evidence" value="ECO:0007669"/>
    <property type="project" value="UniProtKB-KW"/>
</dbReference>
<dbReference type="EMBL" id="UOEQ01000440">
    <property type="protein sequence ID" value="VAW23019.1"/>
    <property type="molecule type" value="Genomic_DNA"/>
</dbReference>
<evidence type="ECO:0000313" key="1">
    <source>
        <dbReference type="EMBL" id="VAW23019.1"/>
    </source>
</evidence>
<proteinExistence type="predicted"/>
<keyword evidence="1" id="KW-0808">Transferase</keyword>